<protein>
    <recommendedName>
        <fullName evidence="4">N-acetylgalactosaminide beta-1,3-galactosyltransferase</fullName>
        <ecNumber evidence="4">2.4.1.122</ecNumber>
    </recommendedName>
</protein>
<reference evidence="15" key="2">
    <citation type="submission" date="2020-04" db="EMBL/GenBank/DDBJ databases">
        <authorList>
            <consortium name="NCBI Genome Project"/>
        </authorList>
    </citation>
    <scope>NUCLEOTIDE SEQUENCE</scope>
    <source>
        <strain evidence="15">CBS 304.34</strain>
    </source>
</reference>
<evidence type="ECO:0000256" key="3">
    <source>
        <dbReference type="ARBA" id="ARBA00006462"/>
    </source>
</evidence>
<evidence type="ECO:0000313" key="13">
    <source>
        <dbReference type="EMBL" id="KAF2810466.1"/>
    </source>
</evidence>
<evidence type="ECO:0000256" key="4">
    <source>
        <dbReference type="ARBA" id="ARBA00012557"/>
    </source>
</evidence>
<dbReference type="InterPro" id="IPR026050">
    <property type="entry name" value="C1GALT1/C1GALT1_chp1"/>
</dbReference>
<keyword evidence="8" id="KW-0547">Nucleotide-binding</keyword>
<keyword evidence="10" id="KW-1133">Transmembrane helix</keyword>
<evidence type="ECO:0000259" key="12">
    <source>
        <dbReference type="Pfam" id="PF02434"/>
    </source>
</evidence>
<keyword evidence="9" id="KW-0735">Signal-anchor</keyword>
<gene>
    <name evidence="13 15" type="ORF">BDZ99DRAFT_443269</name>
</gene>
<evidence type="ECO:0000256" key="7">
    <source>
        <dbReference type="ARBA" id="ARBA00022692"/>
    </source>
</evidence>
<name>A0A6A6YNJ9_9PEZI</name>
<dbReference type="PANTHER" id="PTHR23033:SF47">
    <property type="entry name" value="APPLE DOMAIN-CONTAINING PROTEIN-RELATED"/>
    <property type="match status" value="1"/>
</dbReference>
<reference evidence="15" key="3">
    <citation type="submission" date="2025-04" db="UniProtKB">
        <authorList>
            <consortium name="RefSeq"/>
        </authorList>
    </citation>
    <scope>IDENTIFICATION</scope>
    <source>
        <strain evidence="15">CBS 304.34</strain>
    </source>
</reference>
<comment type="pathway">
    <text evidence="2">Protein modification; protein glycosylation.</text>
</comment>
<dbReference type="InterPro" id="IPR003378">
    <property type="entry name" value="Fringe-like_glycosylTrfase"/>
</dbReference>
<evidence type="ECO:0000256" key="9">
    <source>
        <dbReference type="ARBA" id="ARBA00022968"/>
    </source>
</evidence>
<evidence type="ECO:0000256" key="2">
    <source>
        <dbReference type="ARBA" id="ARBA00004922"/>
    </source>
</evidence>
<evidence type="ECO:0000256" key="11">
    <source>
        <dbReference type="ARBA" id="ARBA00023136"/>
    </source>
</evidence>
<comment type="similarity">
    <text evidence="3">Belongs to the glycosyltransferase 31 family. Beta3-Gal-T subfamily.</text>
</comment>
<feature type="domain" description="Fringe-like glycosyltransferase" evidence="12">
    <location>
        <begin position="160"/>
        <end position="229"/>
    </location>
</feature>
<keyword evidence="5" id="KW-0328">Glycosyltransferase</keyword>
<evidence type="ECO:0000313" key="15">
    <source>
        <dbReference type="RefSeq" id="XP_033577430.1"/>
    </source>
</evidence>
<reference evidence="13 15" key="1">
    <citation type="journal article" date="2020" name="Stud. Mycol.">
        <title>101 Dothideomycetes genomes: a test case for predicting lifestyles and emergence of pathogens.</title>
        <authorList>
            <person name="Haridas S."/>
            <person name="Albert R."/>
            <person name="Binder M."/>
            <person name="Bloem J."/>
            <person name="Labutti K."/>
            <person name="Salamov A."/>
            <person name="Andreopoulos B."/>
            <person name="Baker S."/>
            <person name="Barry K."/>
            <person name="Bills G."/>
            <person name="Bluhm B."/>
            <person name="Cannon C."/>
            <person name="Castanera R."/>
            <person name="Culley D."/>
            <person name="Daum C."/>
            <person name="Ezra D."/>
            <person name="Gonzalez J."/>
            <person name="Henrissat B."/>
            <person name="Kuo A."/>
            <person name="Liang C."/>
            <person name="Lipzen A."/>
            <person name="Lutzoni F."/>
            <person name="Magnuson J."/>
            <person name="Mondo S."/>
            <person name="Nolan M."/>
            <person name="Ohm R."/>
            <person name="Pangilinan J."/>
            <person name="Park H.-J."/>
            <person name="Ramirez L."/>
            <person name="Alfaro M."/>
            <person name="Sun H."/>
            <person name="Tritt A."/>
            <person name="Yoshinaga Y."/>
            <person name="Zwiers L.-H."/>
            <person name="Turgeon B."/>
            <person name="Goodwin S."/>
            <person name="Spatafora J."/>
            <person name="Crous P."/>
            <person name="Grigoriev I."/>
        </authorList>
    </citation>
    <scope>NUCLEOTIDE SEQUENCE</scope>
    <source>
        <strain evidence="13 15">CBS 304.34</strain>
    </source>
</reference>
<dbReference type="EMBL" id="MU003700">
    <property type="protein sequence ID" value="KAF2810466.1"/>
    <property type="molecule type" value="Genomic_DNA"/>
</dbReference>
<dbReference type="Proteomes" id="UP000504636">
    <property type="component" value="Unplaced"/>
</dbReference>
<dbReference type="RefSeq" id="XP_033577430.1">
    <property type="nucleotide sequence ID" value="XM_033717839.1"/>
</dbReference>
<dbReference type="Pfam" id="PF02434">
    <property type="entry name" value="Fringe"/>
    <property type="match status" value="1"/>
</dbReference>
<evidence type="ECO:0000256" key="6">
    <source>
        <dbReference type="ARBA" id="ARBA00022679"/>
    </source>
</evidence>
<dbReference type="GO" id="GO:0016263">
    <property type="term" value="F:glycoprotein-N-acetylgalactosamine 3-beta-galactosyltransferase activity"/>
    <property type="evidence" value="ECO:0007669"/>
    <property type="project" value="UniProtKB-EC"/>
</dbReference>
<keyword evidence="14" id="KW-1185">Reference proteome</keyword>
<evidence type="ECO:0000256" key="8">
    <source>
        <dbReference type="ARBA" id="ARBA00022741"/>
    </source>
</evidence>
<dbReference type="PANTHER" id="PTHR23033">
    <property type="entry name" value="BETA1,3-GALACTOSYLTRANSFERASE"/>
    <property type="match status" value="1"/>
</dbReference>
<proteinExistence type="inferred from homology"/>
<evidence type="ECO:0000256" key="10">
    <source>
        <dbReference type="ARBA" id="ARBA00022989"/>
    </source>
</evidence>
<keyword evidence="7" id="KW-0812">Transmembrane</keyword>
<comment type="subcellular location">
    <subcellularLocation>
        <location evidence="1">Membrane</location>
        <topology evidence="1">Single-pass type II membrane protein</topology>
    </subcellularLocation>
</comment>
<dbReference type="OrthoDB" id="414175at2759"/>
<dbReference type="Gene3D" id="3.90.550.50">
    <property type="match status" value="1"/>
</dbReference>
<dbReference type="GO" id="GO:0016020">
    <property type="term" value="C:membrane"/>
    <property type="evidence" value="ECO:0007669"/>
    <property type="project" value="UniProtKB-SubCell"/>
</dbReference>
<dbReference type="EC" id="2.4.1.122" evidence="4"/>
<accession>A0A6A6YNJ9</accession>
<evidence type="ECO:0000256" key="5">
    <source>
        <dbReference type="ARBA" id="ARBA00022676"/>
    </source>
</evidence>
<organism evidence="13">
    <name type="scientific">Mytilinidion resinicola</name>
    <dbReference type="NCBI Taxonomy" id="574789"/>
    <lineage>
        <taxon>Eukaryota</taxon>
        <taxon>Fungi</taxon>
        <taxon>Dikarya</taxon>
        <taxon>Ascomycota</taxon>
        <taxon>Pezizomycotina</taxon>
        <taxon>Dothideomycetes</taxon>
        <taxon>Pleosporomycetidae</taxon>
        <taxon>Mytilinidiales</taxon>
        <taxon>Mytilinidiaceae</taxon>
        <taxon>Mytilinidion</taxon>
    </lineage>
</organism>
<sequence length="462" mass="52581">MLIPSGFSWIPKLLIVLACCVPPLYFCLSRLTTPSSSSSPSSLYCPISPLSNDVQLVLKTTATEVLSNLPVHLETTLRCVPNYLIYSDHAESLAGIPIHDALSSLPNILNSPRPEFALHNHLHAHGRAGLNTTTPLNTTSARTLAKWKTIPTLHDVLHRRPTAKWFVFIDLDTYIVWPNLLAYLARFDARKPWYITQRAHRGTRPQVFANSGAGYALSAPAVRKMLAHVRAHRKSFEKLIESEWGADVLLYQALKDVGVELFSAFPHFQGAAPPGLDLNATQIGRRPWCYAPVSYGHMRPEERRALWEFEQEWDRRHEGSGRVLRHRDVFKGLVLPQIPAVRRGWDNMVGWRTEYSEEVFRQLTYKEWWNLEQEEQEAYFSFSQCRALCESLASCRQYAYAVGRCDISGGLTLGYEREKGETWDDSQMPEITSGWVMKRLPEYVEKMDSSCEGEDGNGWVTT</sequence>
<evidence type="ECO:0000256" key="1">
    <source>
        <dbReference type="ARBA" id="ARBA00004606"/>
    </source>
</evidence>
<dbReference type="AlphaFoldDB" id="A0A6A6YNJ9"/>
<dbReference type="GeneID" id="54458732"/>
<evidence type="ECO:0000313" key="14">
    <source>
        <dbReference type="Proteomes" id="UP000504636"/>
    </source>
</evidence>
<keyword evidence="11" id="KW-0472">Membrane</keyword>
<dbReference type="GO" id="GO:0000166">
    <property type="term" value="F:nucleotide binding"/>
    <property type="evidence" value="ECO:0007669"/>
    <property type="project" value="UniProtKB-KW"/>
</dbReference>
<keyword evidence="6" id="KW-0808">Transferase</keyword>